<dbReference type="EMBL" id="JAPWTK010000134">
    <property type="protein sequence ID" value="KAJ8948577.1"/>
    <property type="molecule type" value="Genomic_DNA"/>
</dbReference>
<comment type="similarity">
    <text evidence="2">Belongs to the SLC29A/ENT transporter (TC 2.A.57) family.</text>
</comment>
<keyword evidence="3" id="KW-0813">Transport</keyword>
<evidence type="ECO:0008006" key="10">
    <source>
        <dbReference type="Google" id="ProtNLM"/>
    </source>
</evidence>
<reference evidence="8" key="1">
    <citation type="journal article" date="2023" name="Insect Mol. Biol.">
        <title>Genome sequencing provides insights into the evolution of gene families encoding plant cell wall-degrading enzymes in longhorned beetles.</title>
        <authorList>
            <person name="Shin N.R."/>
            <person name="Okamura Y."/>
            <person name="Kirsch R."/>
            <person name="Pauchet Y."/>
        </authorList>
    </citation>
    <scope>NUCLEOTIDE SEQUENCE</scope>
    <source>
        <strain evidence="8">AMC_N1</strain>
    </source>
</reference>
<feature type="transmembrane region" description="Helical" evidence="7">
    <location>
        <begin position="108"/>
        <end position="131"/>
    </location>
</feature>
<dbReference type="Pfam" id="PF01733">
    <property type="entry name" value="Nucleoside_tran"/>
    <property type="match status" value="1"/>
</dbReference>
<evidence type="ECO:0000313" key="8">
    <source>
        <dbReference type="EMBL" id="KAJ8948577.1"/>
    </source>
</evidence>
<feature type="transmembrane region" description="Helical" evidence="7">
    <location>
        <begin position="43"/>
        <end position="63"/>
    </location>
</feature>
<protein>
    <recommendedName>
        <fullName evidence="10">Equilibrative nucleoside transporter 1</fullName>
    </recommendedName>
</protein>
<evidence type="ECO:0000256" key="3">
    <source>
        <dbReference type="ARBA" id="ARBA00022448"/>
    </source>
</evidence>
<keyword evidence="9" id="KW-1185">Reference proteome</keyword>
<name>A0AAV8YBC1_9CUCU</name>
<feature type="transmembrane region" description="Helical" evidence="7">
    <location>
        <begin position="6"/>
        <end position="22"/>
    </location>
</feature>
<evidence type="ECO:0000313" key="9">
    <source>
        <dbReference type="Proteomes" id="UP001162162"/>
    </source>
</evidence>
<evidence type="ECO:0000256" key="5">
    <source>
        <dbReference type="ARBA" id="ARBA00022989"/>
    </source>
</evidence>
<dbReference type="Proteomes" id="UP001162162">
    <property type="component" value="Unassembled WGS sequence"/>
</dbReference>
<feature type="transmembrane region" description="Helical" evidence="7">
    <location>
        <begin position="75"/>
        <end position="96"/>
    </location>
</feature>
<sequence>MSKHFLDVFFIPVCTFLAYNVFDFCGRESSLRWNVLGSKYVMLVASVLRLILIPMIMFCNIQPRHHLPVVFDEDYAYVIILVVFAFTGGYLTNLCVLQLKSAGRDMKIAMFITMIVMILGIAGFSFLSGVLRSML</sequence>
<dbReference type="GO" id="GO:0005886">
    <property type="term" value="C:plasma membrane"/>
    <property type="evidence" value="ECO:0007669"/>
    <property type="project" value="TreeGrafter"/>
</dbReference>
<accession>A0AAV8YBC1</accession>
<evidence type="ECO:0000256" key="4">
    <source>
        <dbReference type="ARBA" id="ARBA00022692"/>
    </source>
</evidence>
<evidence type="ECO:0000256" key="1">
    <source>
        <dbReference type="ARBA" id="ARBA00004141"/>
    </source>
</evidence>
<evidence type="ECO:0000256" key="6">
    <source>
        <dbReference type="ARBA" id="ARBA00023136"/>
    </source>
</evidence>
<evidence type="ECO:0000256" key="2">
    <source>
        <dbReference type="ARBA" id="ARBA00007965"/>
    </source>
</evidence>
<proteinExistence type="inferred from homology"/>
<keyword evidence="5 7" id="KW-1133">Transmembrane helix</keyword>
<dbReference type="PANTHER" id="PTHR10332:SF88">
    <property type="entry name" value="EQUILIBRATIVE NUCLEOSIDE TRANSPORTER 1, ISOFORM A"/>
    <property type="match status" value="1"/>
</dbReference>
<keyword evidence="4 7" id="KW-0812">Transmembrane</keyword>
<comment type="subcellular location">
    <subcellularLocation>
        <location evidence="1">Membrane</location>
        <topology evidence="1">Multi-pass membrane protein</topology>
    </subcellularLocation>
</comment>
<dbReference type="PANTHER" id="PTHR10332">
    <property type="entry name" value="EQUILIBRATIVE NUCLEOSIDE TRANSPORTER"/>
    <property type="match status" value="1"/>
</dbReference>
<dbReference type="InterPro" id="IPR002259">
    <property type="entry name" value="Eqnu_transpt"/>
</dbReference>
<dbReference type="AlphaFoldDB" id="A0AAV8YBC1"/>
<evidence type="ECO:0000256" key="7">
    <source>
        <dbReference type="SAM" id="Phobius"/>
    </source>
</evidence>
<dbReference type="GO" id="GO:0005337">
    <property type="term" value="F:nucleoside transmembrane transporter activity"/>
    <property type="evidence" value="ECO:0007669"/>
    <property type="project" value="InterPro"/>
</dbReference>
<keyword evidence="6 7" id="KW-0472">Membrane</keyword>
<organism evidence="8 9">
    <name type="scientific">Aromia moschata</name>
    <dbReference type="NCBI Taxonomy" id="1265417"/>
    <lineage>
        <taxon>Eukaryota</taxon>
        <taxon>Metazoa</taxon>
        <taxon>Ecdysozoa</taxon>
        <taxon>Arthropoda</taxon>
        <taxon>Hexapoda</taxon>
        <taxon>Insecta</taxon>
        <taxon>Pterygota</taxon>
        <taxon>Neoptera</taxon>
        <taxon>Endopterygota</taxon>
        <taxon>Coleoptera</taxon>
        <taxon>Polyphaga</taxon>
        <taxon>Cucujiformia</taxon>
        <taxon>Chrysomeloidea</taxon>
        <taxon>Cerambycidae</taxon>
        <taxon>Cerambycinae</taxon>
        <taxon>Callichromatini</taxon>
        <taxon>Aromia</taxon>
    </lineage>
</organism>
<comment type="caution">
    <text evidence="8">The sequence shown here is derived from an EMBL/GenBank/DDBJ whole genome shotgun (WGS) entry which is preliminary data.</text>
</comment>
<gene>
    <name evidence="8" type="ORF">NQ318_007581</name>
</gene>